<dbReference type="CDD" id="cd00082">
    <property type="entry name" value="HisKA"/>
    <property type="match status" value="1"/>
</dbReference>
<evidence type="ECO:0000313" key="9">
    <source>
        <dbReference type="Proteomes" id="UP001409585"/>
    </source>
</evidence>
<dbReference type="PROSITE" id="PS50109">
    <property type="entry name" value="HIS_KIN"/>
    <property type="match status" value="1"/>
</dbReference>
<accession>A0AAV3U5N0</accession>
<feature type="domain" description="Histidine kinase" evidence="7">
    <location>
        <begin position="200"/>
        <end position="418"/>
    </location>
</feature>
<dbReference type="Gene3D" id="3.30.565.10">
    <property type="entry name" value="Histidine kinase-like ATPase, C-terminal domain"/>
    <property type="match status" value="1"/>
</dbReference>
<dbReference type="CDD" id="cd00075">
    <property type="entry name" value="HATPase"/>
    <property type="match status" value="1"/>
</dbReference>
<evidence type="ECO:0000256" key="4">
    <source>
        <dbReference type="ARBA" id="ARBA00022679"/>
    </source>
</evidence>
<protein>
    <recommendedName>
        <fullName evidence="2">histidine kinase</fullName>
        <ecNumber evidence="2">2.7.13.3</ecNumber>
    </recommendedName>
</protein>
<dbReference type="Gene3D" id="3.30.450.40">
    <property type="match status" value="1"/>
</dbReference>
<dbReference type="SUPFAM" id="SSF47384">
    <property type="entry name" value="Homodimeric domain of signal transducing histidine kinase"/>
    <property type="match status" value="1"/>
</dbReference>
<dbReference type="GO" id="GO:0000155">
    <property type="term" value="F:phosphorelay sensor kinase activity"/>
    <property type="evidence" value="ECO:0007669"/>
    <property type="project" value="InterPro"/>
</dbReference>
<name>A0AAV3U5N0_9ALTE</name>
<comment type="catalytic activity">
    <reaction evidence="1">
        <text>ATP + protein L-histidine = ADP + protein N-phospho-L-histidine.</text>
        <dbReference type="EC" id="2.7.13.3"/>
    </reaction>
</comment>
<evidence type="ECO:0000256" key="3">
    <source>
        <dbReference type="ARBA" id="ARBA00022553"/>
    </source>
</evidence>
<gene>
    <name evidence="8" type="ORF">GCM10025791_32330</name>
</gene>
<dbReference type="AlphaFoldDB" id="A0AAV3U5N0"/>
<evidence type="ECO:0000256" key="6">
    <source>
        <dbReference type="SAM" id="MobiDB-lite"/>
    </source>
</evidence>
<dbReference type="PANTHER" id="PTHR43547">
    <property type="entry name" value="TWO-COMPONENT HISTIDINE KINASE"/>
    <property type="match status" value="1"/>
</dbReference>
<dbReference type="InterPro" id="IPR003661">
    <property type="entry name" value="HisK_dim/P_dom"/>
</dbReference>
<proteinExistence type="predicted"/>
<keyword evidence="4" id="KW-0808">Transferase</keyword>
<keyword evidence="9" id="KW-1185">Reference proteome</keyword>
<dbReference type="SUPFAM" id="SSF55874">
    <property type="entry name" value="ATPase domain of HSP90 chaperone/DNA topoisomerase II/histidine kinase"/>
    <property type="match status" value="1"/>
</dbReference>
<keyword evidence="5 8" id="KW-0418">Kinase</keyword>
<dbReference type="PANTHER" id="PTHR43547:SF2">
    <property type="entry name" value="HYBRID SIGNAL TRANSDUCTION HISTIDINE KINASE C"/>
    <property type="match status" value="1"/>
</dbReference>
<reference evidence="9" key="1">
    <citation type="journal article" date="2019" name="Int. J. Syst. Evol. Microbiol.">
        <title>The Global Catalogue of Microorganisms (GCM) 10K type strain sequencing project: providing services to taxonomists for standard genome sequencing and annotation.</title>
        <authorList>
            <consortium name="The Broad Institute Genomics Platform"/>
            <consortium name="The Broad Institute Genome Sequencing Center for Infectious Disease"/>
            <person name="Wu L."/>
            <person name="Ma J."/>
        </authorList>
    </citation>
    <scope>NUCLEOTIDE SEQUENCE [LARGE SCALE GENOMIC DNA]</scope>
    <source>
        <strain evidence="9">JCM 19134</strain>
    </source>
</reference>
<dbReference type="SMART" id="SM00388">
    <property type="entry name" value="HisKA"/>
    <property type="match status" value="1"/>
</dbReference>
<dbReference type="Proteomes" id="UP001409585">
    <property type="component" value="Unassembled WGS sequence"/>
</dbReference>
<keyword evidence="3" id="KW-0597">Phosphoprotein</keyword>
<comment type="caution">
    <text evidence="8">The sequence shown here is derived from an EMBL/GenBank/DDBJ whole genome shotgun (WGS) entry which is preliminary data.</text>
</comment>
<dbReference type="RefSeq" id="WP_345424627.1">
    <property type="nucleotide sequence ID" value="NZ_AP031496.1"/>
</dbReference>
<dbReference type="GO" id="GO:0005886">
    <property type="term" value="C:plasma membrane"/>
    <property type="evidence" value="ECO:0007669"/>
    <property type="project" value="UniProtKB-ARBA"/>
</dbReference>
<dbReference type="FunFam" id="3.30.565.10:FF:000006">
    <property type="entry name" value="Sensor histidine kinase WalK"/>
    <property type="match status" value="1"/>
</dbReference>
<dbReference type="EC" id="2.7.13.3" evidence="2"/>
<evidence type="ECO:0000256" key="1">
    <source>
        <dbReference type="ARBA" id="ARBA00000085"/>
    </source>
</evidence>
<dbReference type="InterPro" id="IPR003594">
    <property type="entry name" value="HATPase_dom"/>
</dbReference>
<dbReference type="Pfam" id="PF00512">
    <property type="entry name" value="HisKA"/>
    <property type="match status" value="1"/>
</dbReference>
<evidence type="ECO:0000259" key="7">
    <source>
        <dbReference type="PROSITE" id="PS50109"/>
    </source>
</evidence>
<dbReference type="PRINTS" id="PR00344">
    <property type="entry name" value="BCTRLSENSOR"/>
</dbReference>
<dbReference type="SMART" id="SM00065">
    <property type="entry name" value="GAF"/>
    <property type="match status" value="1"/>
</dbReference>
<dbReference type="SUPFAM" id="SSF55781">
    <property type="entry name" value="GAF domain-like"/>
    <property type="match status" value="1"/>
</dbReference>
<dbReference type="EMBL" id="BAABLX010000028">
    <property type="protein sequence ID" value="GAA4949623.1"/>
    <property type="molecule type" value="Genomic_DNA"/>
</dbReference>
<dbReference type="InterPro" id="IPR036890">
    <property type="entry name" value="HATPase_C_sf"/>
</dbReference>
<evidence type="ECO:0000256" key="5">
    <source>
        <dbReference type="ARBA" id="ARBA00022777"/>
    </source>
</evidence>
<organism evidence="8 9">
    <name type="scientific">Halioxenophilus aromaticivorans</name>
    <dbReference type="NCBI Taxonomy" id="1306992"/>
    <lineage>
        <taxon>Bacteria</taxon>
        <taxon>Pseudomonadati</taxon>
        <taxon>Pseudomonadota</taxon>
        <taxon>Gammaproteobacteria</taxon>
        <taxon>Alteromonadales</taxon>
        <taxon>Alteromonadaceae</taxon>
        <taxon>Halioxenophilus</taxon>
    </lineage>
</organism>
<dbReference type="Pfam" id="PF02518">
    <property type="entry name" value="HATPase_c"/>
    <property type="match status" value="1"/>
</dbReference>
<dbReference type="InterPro" id="IPR005467">
    <property type="entry name" value="His_kinase_dom"/>
</dbReference>
<dbReference type="InterPro" id="IPR004358">
    <property type="entry name" value="Sig_transdc_His_kin-like_C"/>
</dbReference>
<dbReference type="Gene3D" id="1.10.287.130">
    <property type="match status" value="1"/>
</dbReference>
<evidence type="ECO:0000313" key="8">
    <source>
        <dbReference type="EMBL" id="GAA4949623.1"/>
    </source>
</evidence>
<dbReference type="SMART" id="SM00387">
    <property type="entry name" value="HATPase_c"/>
    <property type="match status" value="1"/>
</dbReference>
<feature type="region of interest" description="Disordered" evidence="6">
    <location>
        <begin position="421"/>
        <end position="455"/>
    </location>
</feature>
<dbReference type="InterPro" id="IPR029016">
    <property type="entry name" value="GAF-like_dom_sf"/>
</dbReference>
<dbReference type="InterPro" id="IPR003018">
    <property type="entry name" value="GAF"/>
</dbReference>
<evidence type="ECO:0000256" key="2">
    <source>
        <dbReference type="ARBA" id="ARBA00012438"/>
    </source>
</evidence>
<sequence>MDTDNKGNNTPCQQQETLRLASLCGYDILDTPAEQEFDDLTALAADILDIPISIISFVARDRQWFKSRVGLEAPETPIEVSFCKHELYQQDLLVVPDATADPRFANNPLVTGELNVRFYAGAVIRSHDGYPLGRFCVLDTRPRDISAKQLNVLKVFAQQVTAQLEQRRLYQISEHARQELTRANDDLKHRDETKDQFLAMVSHELRNPLSPILMTLDKLKLTGPHGAGVDKDIDVIHRQSKHLARLVDDMLDASRVATGKISLDLKPVAVADVVQRSLEMIKKAATEKQQSVSAQLPEQAIWLQGDDVRLCQLIANLLTNAVRYSPNHSCINISAEQIDAEVAITVADNGQGIAPEFLDKIFETFVQAPSQGGNHSGGLGIGLSLCRHLANLHQGSISVHSEGLGKGSQFCVRLPALAMGSPTQTQAPAQSHDRYQPPIPDNKQYTARGTESLGR</sequence>
<dbReference type="InterPro" id="IPR036097">
    <property type="entry name" value="HisK_dim/P_sf"/>
</dbReference>